<evidence type="ECO:0000256" key="2">
    <source>
        <dbReference type="ARBA" id="ARBA00022475"/>
    </source>
</evidence>
<keyword evidence="5 6" id="KW-0472">Membrane</keyword>
<evidence type="ECO:0000256" key="3">
    <source>
        <dbReference type="ARBA" id="ARBA00022692"/>
    </source>
</evidence>
<feature type="transmembrane region" description="Helical" evidence="6">
    <location>
        <begin position="127"/>
        <end position="145"/>
    </location>
</feature>
<name>A0A852YBM0_9MICO</name>
<keyword evidence="2" id="KW-1003">Cell membrane</keyword>
<dbReference type="Pfam" id="PF02653">
    <property type="entry name" value="BPD_transp_2"/>
    <property type="match status" value="1"/>
</dbReference>
<evidence type="ECO:0000256" key="4">
    <source>
        <dbReference type="ARBA" id="ARBA00022989"/>
    </source>
</evidence>
<protein>
    <submittedName>
        <fullName evidence="7">Ribose transport system permease protein</fullName>
    </submittedName>
</protein>
<keyword evidence="8" id="KW-1185">Reference proteome</keyword>
<dbReference type="PANTHER" id="PTHR32196:SF19">
    <property type="entry name" value="GALACTOFURANOSE TRANSPORTER PERMEASE PROTEIN YTFT"/>
    <property type="match status" value="1"/>
</dbReference>
<feature type="transmembrane region" description="Helical" evidence="6">
    <location>
        <begin position="214"/>
        <end position="239"/>
    </location>
</feature>
<dbReference type="EMBL" id="JACBZY010000001">
    <property type="protein sequence ID" value="NYG99232.1"/>
    <property type="molecule type" value="Genomic_DNA"/>
</dbReference>
<keyword evidence="4 6" id="KW-1133">Transmembrane helix</keyword>
<dbReference type="InterPro" id="IPR001851">
    <property type="entry name" value="ABC_transp_permease"/>
</dbReference>
<evidence type="ECO:0000256" key="5">
    <source>
        <dbReference type="ARBA" id="ARBA00023136"/>
    </source>
</evidence>
<feature type="transmembrane region" description="Helical" evidence="6">
    <location>
        <begin position="245"/>
        <end position="264"/>
    </location>
</feature>
<dbReference type="CDD" id="cd06579">
    <property type="entry name" value="TM_PBP1_transp_AraH_like"/>
    <property type="match status" value="1"/>
</dbReference>
<evidence type="ECO:0000313" key="7">
    <source>
        <dbReference type="EMBL" id="NYG99232.1"/>
    </source>
</evidence>
<feature type="transmembrane region" description="Helical" evidence="6">
    <location>
        <begin position="50"/>
        <end position="68"/>
    </location>
</feature>
<comment type="caution">
    <text evidence="7">The sequence shown here is derived from an EMBL/GenBank/DDBJ whole genome shotgun (WGS) entry which is preliminary data.</text>
</comment>
<gene>
    <name evidence="7" type="ORF">BJ979_001858</name>
</gene>
<evidence type="ECO:0000313" key="8">
    <source>
        <dbReference type="Proteomes" id="UP000553888"/>
    </source>
</evidence>
<feature type="transmembrane region" description="Helical" evidence="6">
    <location>
        <begin position="21"/>
        <end position="44"/>
    </location>
</feature>
<feature type="transmembrane region" description="Helical" evidence="6">
    <location>
        <begin position="296"/>
        <end position="312"/>
    </location>
</feature>
<dbReference type="PANTHER" id="PTHR32196">
    <property type="entry name" value="ABC TRANSPORTER PERMEASE PROTEIN YPHD-RELATED-RELATED"/>
    <property type="match status" value="1"/>
</dbReference>
<keyword evidence="3 6" id="KW-0812">Transmembrane</keyword>
<feature type="transmembrane region" description="Helical" evidence="6">
    <location>
        <begin position="271"/>
        <end position="290"/>
    </location>
</feature>
<sequence>MSSVTIRLPRQGAGLALLQKYGVYLAIVLILVANLIVTPNFFTIDNLRTQLVQVVPVLIVALGMALVIGTEGIDLSVGAAMAMAAAVLPLYIGYGFVPALIIALVAALVIGLTNGVLVAFVGVQPIVATLSLMVAGRGLALLVAGEQLRPVIDPTVLALGRGTVFGVPWAVLIAAALVAIIAVLVNRTTFGKQLVAVGGNRRAAELAGLPVKRILLVIYLVCAVLAAVAGIIGTARLAASVPSTIGNLIELSAITAVVVGGTPLSGGQVKIAGTVAGALLLQIITATLVKHNVPDAYSQIIQAAIIIVAVYIQRGKVFTK</sequence>
<dbReference type="RefSeq" id="WP_179567286.1">
    <property type="nucleotide sequence ID" value="NZ_JACBZY010000001.1"/>
</dbReference>
<proteinExistence type="predicted"/>
<dbReference type="GO" id="GO:0005886">
    <property type="term" value="C:plasma membrane"/>
    <property type="evidence" value="ECO:0007669"/>
    <property type="project" value="UniProtKB-SubCell"/>
</dbReference>
<organism evidence="7 8">
    <name type="scientific">Schumannella luteola</name>
    <dbReference type="NCBI Taxonomy" id="472059"/>
    <lineage>
        <taxon>Bacteria</taxon>
        <taxon>Bacillati</taxon>
        <taxon>Actinomycetota</taxon>
        <taxon>Actinomycetes</taxon>
        <taxon>Micrococcales</taxon>
        <taxon>Microbacteriaceae</taxon>
        <taxon>Schumannella</taxon>
    </lineage>
</organism>
<dbReference type="GO" id="GO:0022857">
    <property type="term" value="F:transmembrane transporter activity"/>
    <property type="evidence" value="ECO:0007669"/>
    <property type="project" value="InterPro"/>
</dbReference>
<evidence type="ECO:0000256" key="6">
    <source>
        <dbReference type="SAM" id="Phobius"/>
    </source>
</evidence>
<reference evidence="7 8" key="1">
    <citation type="submission" date="2020-07" db="EMBL/GenBank/DDBJ databases">
        <title>Sequencing the genomes of 1000 actinobacteria strains.</title>
        <authorList>
            <person name="Klenk H.-P."/>
        </authorList>
    </citation>
    <scope>NUCLEOTIDE SEQUENCE [LARGE SCALE GENOMIC DNA]</scope>
    <source>
        <strain evidence="7 8">DSM 23141</strain>
    </source>
</reference>
<dbReference type="AlphaFoldDB" id="A0A852YBM0"/>
<comment type="subcellular location">
    <subcellularLocation>
        <location evidence="1">Cell membrane</location>
        <topology evidence="1">Multi-pass membrane protein</topology>
    </subcellularLocation>
</comment>
<feature type="transmembrane region" description="Helical" evidence="6">
    <location>
        <begin position="165"/>
        <end position="185"/>
    </location>
</feature>
<accession>A0A852YBM0</accession>
<dbReference type="Proteomes" id="UP000553888">
    <property type="component" value="Unassembled WGS sequence"/>
</dbReference>
<evidence type="ECO:0000256" key="1">
    <source>
        <dbReference type="ARBA" id="ARBA00004651"/>
    </source>
</evidence>